<evidence type="ECO:0000313" key="2">
    <source>
        <dbReference type="Proteomes" id="UP000215199"/>
    </source>
</evidence>
<sequence>MSGSAQRCLGVGLHRAFDVAQVWALTLSGLPPALRALYLPTRHQRVDGMGVFLLLIVAAGLADDLLC</sequence>
<organism evidence="1 2">
    <name type="scientific">Amycolatopsis vastitatis</name>
    <dbReference type="NCBI Taxonomy" id="1905142"/>
    <lineage>
        <taxon>Bacteria</taxon>
        <taxon>Bacillati</taxon>
        <taxon>Actinomycetota</taxon>
        <taxon>Actinomycetes</taxon>
        <taxon>Pseudonocardiales</taxon>
        <taxon>Pseudonocardiaceae</taxon>
        <taxon>Amycolatopsis</taxon>
    </lineage>
</organism>
<accession>A0A229SL41</accession>
<keyword evidence="2" id="KW-1185">Reference proteome</keyword>
<evidence type="ECO:0000313" key="1">
    <source>
        <dbReference type="EMBL" id="OXM59652.1"/>
    </source>
</evidence>
<comment type="caution">
    <text evidence="1">The sequence shown here is derived from an EMBL/GenBank/DDBJ whole genome shotgun (WGS) entry which is preliminary data.</text>
</comment>
<name>A0A229SL41_9PSEU</name>
<reference evidence="2" key="1">
    <citation type="submission" date="2017-07" db="EMBL/GenBank/DDBJ databases">
        <title>Comparative genome mining reveals phylogenetic distribution patterns of secondary metabolites in Amycolatopsis.</title>
        <authorList>
            <person name="Adamek M."/>
            <person name="Alanjary M."/>
            <person name="Sales-Ortells H."/>
            <person name="Goodfellow M."/>
            <person name="Bull A.T."/>
            <person name="Kalinowski J."/>
            <person name="Ziemert N."/>
        </authorList>
    </citation>
    <scope>NUCLEOTIDE SEQUENCE [LARGE SCALE GENOMIC DNA]</scope>
    <source>
        <strain evidence="2">H5</strain>
    </source>
</reference>
<dbReference type="AlphaFoldDB" id="A0A229SL41"/>
<dbReference type="EMBL" id="NMUL01000077">
    <property type="protein sequence ID" value="OXM59652.1"/>
    <property type="molecule type" value="Genomic_DNA"/>
</dbReference>
<proteinExistence type="predicted"/>
<gene>
    <name evidence="1" type="ORF">CF165_46505</name>
</gene>
<protein>
    <submittedName>
        <fullName evidence="1">Uncharacterized protein</fullName>
    </submittedName>
</protein>
<dbReference type="Proteomes" id="UP000215199">
    <property type="component" value="Unassembled WGS sequence"/>
</dbReference>